<feature type="coiled-coil region" evidence="1">
    <location>
        <begin position="192"/>
        <end position="258"/>
    </location>
</feature>
<evidence type="ECO:0000313" key="3">
    <source>
        <dbReference type="EMBL" id="KAL2634202.1"/>
    </source>
</evidence>
<evidence type="ECO:0000313" key="4">
    <source>
        <dbReference type="Proteomes" id="UP001605036"/>
    </source>
</evidence>
<dbReference type="EMBL" id="JBHFFA010000003">
    <property type="protein sequence ID" value="KAL2634202.1"/>
    <property type="molecule type" value="Genomic_DNA"/>
</dbReference>
<keyword evidence="4" id="KW-1185">Reference proteome</keyword>
<accession>A0ABD1YTV6</accession>
<dbReference type="AlphaFoldDB" id="A0ABD1YTV6"/>
<proteinExistence type="predicted"/>
<sequence length="389" mass="44670">MARFSEQLVAVVKHWTMERAATTSDALTSVRPSVVTLAKFFLGQIPQVPSLTIHAPAIDRIDELQVLCAAVASWAGELKQEVAEDRQSRGELLERANGAQAERDLAKQKYELSVSPHPTLAELMDAMDHWVHYAQNDAILAREARDKAWAEVKRLKESLQEAMEGHKKIMELRRAELRDLRREHNLLTTSEKPKATDLVRKLAEELRAARRQQDGWQHLVAEKDEEVEKLKAELEKTNAEWKQKARDLEKEIYQKELLVKDAKVRELQKTLRERSEETQPEQLESAQKEFHDVEQRFALVKSSDLSDTSLPTFLPVLVETLRKTLDLEFDLLRQLQAVQLTSLGATTSADRDETTPETTTPSSPDIQLVVFRPRRRLRWLGKSTPRDLR</sequence>
<feature type="region of interest" description="Disordered" evidence="2">
    <location>
        <begin position="346"/>
        <end position="365"/>
    </location>
</feature>
<keyword evidence="1" id="KW-0175">Coiled coil</keyword>
<evidence type="ECO:0000256" key="2">
    <source>
        <dbReference type="SAM" id="MobiDB-lite"/>
    </source>
</evidence>
<evidence type="ECO:0000256" key="1">
    <source>
        <dbReference type="SAM" id="Coils"/>
    </source>
</evidence>
<name>A0ABD1YTV6_9MARC</name>
<protein>
    <submittedName>
        <fullName evidence="3">Uncharacterized protein</fullName>
    </submittedName>
</protein>
<comment type="caution">
    <text evidence="3">The sequence shown here is derived from an EMBL/GenBank/DDBJ whole genome shotgun (WGS) entry which is preliminary data.</text>
</comment>
<gene>
    <name evidence="3" type="ORF">R1flu_005681</name>
</gene>
<organism evidence="3 4">
    <name type="scientific">Riccia fluitans</name>
    <dbReference type="NCBI Taxonomy" id="41844"/>
    <lineage>
        <taxon>Eukaryota</taxon>
        <taxon>Viridiplantae</taxon>
        <taxon>Streptophyta</taxon>
        <taxon>Embryophyta</taxon>
        <taxon>Marchantiophyta</taxon>
        <taxon>Marchantiopsida</taxon>
        <taxon>Marchantiidae</taxon>
        <taxon>Marchantiales</taxon>
        <taxon>Ricciaceae</taxon>
        <taxon>Riccia</taxon>
    </lineage>
</organism>
<dbReference type="Proteomes" id="UP001605036">
    <property type="component" value="Unassembled WGS sequence"/>
</dbReference>
<reference evidence="3 4" key="1">
    <citation type="submission" date="2024-09" db="EMBL/GenBank/DDBJ databases">
        <title>Chromosome-scale assembly of Riccia fluitans.</title>
        <authorList>
            <person name="Paukszto L."/>
            <person name="Sawicki J."/>
            <person name="Karawczyk K."/>
            <person name="Piernik-Szablinska J."/>
            <person name="Szczecinska M."/>
            <person name="Mazdziarz M."/>
        </authorList>
    </citation>
    <scope>NUCLEOTIDE SEQUENCE [LARGE SCALE GENOMIC DNA]</scope>
    <source>
        <strain evidence="3">Rf_01</strain>
        <tissue evidence="3">Aerial parts of the thallus</tissue>
    </source>
</reference>